<sequence length="720" mass="82231">MIGRLHYATIAISIILVAILSAVSLIFSKDKLTPSQTSFHKINLNQNIPPPPIFQSIKNLDSLIDGNDPEKVLNILYKISYTDRLPENPLLVVNPGHLSRATLYSLTDNGLQKVATKSRYDFRRAPEFMGHAKTFDLSLYKDQNLYLNITHDRETEPTLAVWSYAAYNRVDNQYNQLFTAIFFGIFLLLLVNSFFYLIFKRKEYLLYIFYNSCFLLFLMSSSGYIYQFPALSLLANNKNILFAIFTLSLYALYNFSQEFMSTQEEAPAEHKVINAFKYSYITLFVLSFILIPIPQLLVQLTNLLVVLAVPLYVWMVAKLLYKGNRQAFFFALAFALLIITAVLRVLTTFSILPEKFIFNHGFAVASLLEATIFTLGLADRVLQLKHQRDSAQKESIERSQAYELQKDFSTLLNRITTKLHSSESSEYENIIVKDFLTELREKLNFNSAAAIYQLDSKLHVYTEKDHEKAKYSRVIRHNGLQISRLCNIGHPQKLESTSPYQNMFVIPVLMRSHEWSCLILEVPENFHPTDSMLDFLQHYATELIRCLLNTESLRSIKDKAETDALTNLMNRGAILHRLESNFNLAKKSSQQLAIAFVDIDDFKQVNDTFGHAAGDLCLKTLANLFLEELPSTCLIGRYGGDEFLVIFPDTSVDIAKNYLSNVSERIIPLIVENRSCRYTLSIGISGLTNETKDTLHLIREADKALYVSKHGGKAQINLAK</sequence>
<organism evidence="6 7">
    <name type="scientific">Kangiella sediminilitoris</name>
    <dbReference type="NCBI Taxonomy" id="1144748"/>
    <lineage>
        <taxon>Bacteria</taxon>
        <taxon>Pseudomonadati</taxon>
        <taxon>Pseudomonadota</taxon>
        <taxon>Gammaproteobacteria</taxon>
        <taxon>Kangiellales</taxon>
        <taxon>Kangiellaceae</taxon>
        <taxon>Kangiella</taxon>
    </lineage>
</organism>
<keyword evidence="4" id="KW-1133">Transmembrane helix</keyword>
<dbReference type="FunFam" id="3.30.70.270:FF:000001">
    <property type="entry name" value="Diguanylate cyclase domain protein"/>
    <property type="match status" value="1"/>
</dbReference>
<feature type="transmembrane region" description="Helical" evidence="4">
    <location>
        <begin position="303"/>
        <end position="321"/>
    </location>
</feature>
<dbReference type="SMART" id="SM00267">
    <property type="entry name" value="GGDEF"/>
    <property type="match status" value="1"/>
</dbReference>
<dbReference type="PANTHER" id="PTHR45138">
    <property type="entry name" value="REGULATORY COMPONENTS OF SENSORY TRANSDUCTION SYSTEM"/>
    <property type="match status" value="1"/>
</dbReference>
<dbReference type="Pfam" id="PF00990">
    <property type="entry name" value="GGDEF"/>
    <property type="match status" value="1"/>
</dbReference>
<dbReference type="InterPro" id="IPR011623">
    <property type="entry name" value="7TMR_DISM_rcpt_extracell_dom1"/>
</dbReference>
<protein>
    <recommendedName>
        <fullName evidence="2">diguanylate cyclase</fullName>
        <ecNumber evidence="2">2.7.7.65</ecNumber>
    </recommendedName>
</protein>
<dbReference type="NCBIfam" id="TIGR00254">
    <property type="entry name" value="GGDEF"/>
    <property type="match status" value="1"/>
</dbReference>
<gene>
    <name evidence="6" type="ORF">KS2013_1069</name>
</gene>
<evidence type="ECO:0000259" key="5">
    <source>
        <dbReference type="PROSITE" id="PS50887"/>
    </source>
</evidence>
<accession>A0A1B3BAG5</accession>
<feature type="transmembrane region" description="Helical" evidence="4">
    <location>
        <begin position="328"/>
        <end position="351"/>
    </location>
</feature>
<dbReference type="PROSITE" id="PS50887">
    <property type="entry name" value="GGDEF"/>
    <property type="match status" value="1"/>
</dbReference>
<dbReference type="InterPro" id="IPR050469">
    <property type="entry name" value="Diguanylate_Cyclase"/>
</dbReference>
<evidence type="ECO:0000256" key="4">
    <source>
        <dbReference type="SAM" id="Phobius"/>
    </source>
</evidence>
<keyword evidence="7" id="KW-1185">Reference proteome</keyword>
<dbReference type="GO" id="GO:0005886">
    <property type="term" value="C:plasma membrane"/>
    <property type="evidence" value="ECO:0007669"/>
    <property type="project" value="TreeGrafter"/>
</dbReference>
<reference evidence="7" key="1">
    <citation type="submission" date="2015-08" db="EMBL/GenBank/DDBJ databases">
        <authorList>
            <person name="Kim K.M."/>
        </authorList>
    </citation>
    <scope>NUCLEOTIDE SEQUENCE [LARGE SCALE GENOMIC DNA]</scope>
    <source>
        <strain evidence="7">KCTC 23892</strain>
    </source>
</reference>
<dbReference type="InterPro" id="IPR029787">
    <property type="entry name" value="Nucleotide_cyclase"/>
</dbReference>
<dbReference type="GO" id="GO:0043709">
    <property type="term" value="P:cell adhesion involved in single-species biofilm formation"/>
    <property type="evidence" value="ECO:0007669"/>
    <property type="project" value="TreeGrafter"/>
</dbReference>
<dbReference type="RefSeq" id="WP_068990831.1">
    <property type="nucleotide sequence ID" value="NZ_CP012418.1"/>
</dbReference>
<comment type="catalytic activity">
    <reaction evidence="3">
        <text>2 GTP = 3',3'-c-di-GMP + 2 diphosphate</text>
        <dbReference type="Rhea" id="RHEA:24898"/>
        <dbReference type="ChEBI" id="CHEBI:33019"/>
        <dbReference type="ChEBI" id="CHEBI:37565"/>
        <dbReference type="ChEBI" id="CHEBI:58805"/>
        <dbReference type="EC" id="2.7.7.65"/>
    </reaction>
</comment>
<keyword evidence="4" id="KW-0472">Membrane</keyword>
<dbReference type="InterPro" id="IPR043128">
    <property type="entry name" value="Rev_trsase/Diguanyl_cyclase"/>
</dbReference>
<feature type="domain" description="GGDEF" evidence="5">
    <location>
        <begin position="590"/>
        <end position="720"/>
    </location>
</feature>
<evidence type="ECO:0000313" key="7">
    <source>
        <dbReference type="Proteomes" id="UP000094147"/>
    </source>
</evidence>
<feature type="transmembrane region" description="Helical" evidence="4">
    <location>
        <begin position="277"/>
        <end position="297"/>
    </location>
</feature>
<evidence type="ECO:0000256" key="3">
    <source>
        <dbReference type="ARBA" id="ARBA00034247"/>
    </source>
</evidence>
<dbReference type="SUPFAM" id="SSF55073">
    <property type="entry name" value="Nucleotide cyclase"/>
    <property type="match status" value="1"/>
</dbReference>
<dbReference type="GO" id="GO:0052621">
    <property type="term" value="F:diguanylate cyclase activity"/>
    <property type="evidence" value="ECO:0007669"/>
    <property type="project" value="UniProtKB-EC"/>
</dbReference>
<dbReference type="PANTHER" id="PTHR45138:SF9">
    <property type="entry name" value="DIGUANYLATE CYCLASE DGCM-RELATED"/>
    <property type="match status" value="1"/>
</dbReference>
<dbReference type="KEGG" id="ksd:KS2013_1069"/>
<dbReference type="CDD" id="cd01949">
    <property type="entry name" value="GGDEF"/>
    <property type="match status" value="1"/>
</dbReference>
<evidence type="ECO:0000256" key="1">
    <source>
        <dbReference type="ARBA" id="ARBA00001946"/>
    </source>
</evidence>
<evidence type="ECO:0000256" key="2">
    <source>
        <dbReference type="ARBA" id="ARBA00012528"/>
    </source>
</evidence>
<dbReference type="AlphaFoldDB" id="A0A1B3BAG5"/>
<dbReference type="Proteomes" id="UP000094147">
    <property type="component" value="Chromosome"/>
</dbReference>
<dbReference type="Pfam" id="PF07695">
    <property type="entry name" value="7TMR-DISM_7TM"/>
    <property type="match status" value="1"/>
</dbReference>
<dbReference type="EMBL" id="CP012418">
    <property type="protein sequence ID" value="AOE49789.1"/>
    <property type="molecule type" value="Genomic_DNA"/>
</dbReference>
<feature type="transmembrane region" description="Helical" evidence="4">
    <location>
        <begin position="357"/>
        <end position="378"/>
    </location>
</feature>
<dbReference type="Gene3D" id="3.30.70.270">
    <property type="match status" value="1"/>
</dbReference>
<name>A0A1B3BAG5_9GAMM</name>
<evidence type="ECO:0000313" key="6">
    <source>
        <dbReference type="EMBL" id="AOE49789.1"/>
    </source>
</evidence>
<dbReference type="EC" id="2.7.7.65" evidence="2"/>
<dbReference type="GO" id="GO:1902201">
    <property type="term" value="P:negative regulation of bacterial-type flagellum-dependent cell motility"/>
    <property type="evidence" value="ECO:0007669"/>
    <property type="project" value="TreeGrafter"/>
</dbReference>
<proteinExistence type="predicted"/>
<feature type="transmembrane region" description="Helical" evidence="4">
    <location>
        <begin position="204"/>
        <end position="227"/>
    </location>
</feature>
<keyword evidence="4" id="KW-0812">Transmembrane</keyword>
<feature type="transmembrane region" description="Helical" evidence="4">
    <location>
        <begin position="239"/>
        <end position="256"/>
    </location>
</feature>
<feature type="transmembrane region" description="Helical" evidence="4">
    <location>
        <begin position="7"/>
        <end position="27"/>
    </location>
</feature>
<dbReference type="OrthoDB" id="5289013at2"/>
<dbReference type="STRING" id="1144748.KS2013_1069"/>
<feature type="transmembrane region" description="Helical" evidence="4">
    <location>
        <begin position="177"/>
        <end position="197"/>
    </location>
</feature>
<comment type="cofactor">
    <cofactor evidence="1">
        <name>Mg(2+)</name>
        <dbReference type="ChEBI" id="CHEBI:18420"/>
    </cofactor>
</comment>
<dbReference type="InterPro" id="IPR000160">
    <property type="entry name" value="GGDEF_dom"/>
</dbReference>